<sequence length="37" mass="4265">MRRKMSSRGSKRLFTRTAGNTRAINLRAIPMRGGFRL</sequence>
<name>A0AAU8AZF2_9VIRU</name>
<organism evidence="2">
    <name type="scientific">Dulem virus 199</name>
    <dbReference type="NCBI Taxonomy" id="3145676"/>
    <lineage>
        <taxon>Viruses</taxon>
        <taxon>Monodnaviria</taxon>
        <taxon>Sangervirae</taxon>
        <taxon>Phixviricota</taxon>
        <taxon>Malgrandaviricetes</taxon>
        <taxon>Petitvirales</taxon>
        <taxon>Microviridae</taxon>
        <taxon>Microvirus</taxon>
    </lineage>
</organism>
<evidence type="ECO:0008006" key="4">
    <source>
        <dbReference type="Google" id="ProtNLM"/>
    </source>
</evidence>
<accession>A0AAU8AZF2</accession>
<protein>
    <recommendedName>
        <fullName evidence="4">Capsid protein</fullName>
    </recommendedName>
</protein>
<evidence type="ECO:0000313" key="2">
    <source>
        <dbReference type="EMBL" id="XCD04732.1"/>
    </source>
</evidence>
<proteinExistence type="predicted"/>
<dbReference type="EMBL" id="PP511499">
    <property type="protein sequence ID" value="XCD04732.1"/>
    <property type="molecule type" value="Genomic_DNA"/>
</dbReference>
<dbReference type="EMBL" id="PP511408">
    <property type="protein sequence ID" value="XCD03978.1"/>
    <property type="molecule type" value="Genomic_DNA"/>
</dbReference>
<reference evidence="2" key="1">
    <citation type="submission" date="2024-03" db="EMBL/GenBank/DDBJ databases">
        <title>Diverse circular DNA viruses in blood, oral, and fecal samples of captive lemurs.</title>
        <authorList>
            <person name="Paietta E.N."/>
            <person name="Kraberger S."/>
            <person name="Lund M.C."/>
            <person name="Custer J.M."/>
            <person name="Vargas K.M."/>
            <person name="Ehmke E.E."/>
            <person name="Yoder A.D."/>
            <person name="Varsani A."/>
        </authorList>
    </citation>
    <scope>NUCLEOTIDE SEQUENCE</scope>
    <source>
        <strain evidence="1">Duke_21_64</strain>
        <strain evidence="2">Duke_24FF_1082</strain>
        <strain evidence="3">Duke_28FS_68</strain>
    </source>
</reference>
<evidence type="ECO:0000313" key="1">
    <source>
        <dbReference type="EMBL" id="XCD03978.1"/>
    </source>
</evidence>
<evidence type="ECO:0000313" key="3">
    <source>
        <dbReference type="EMBL" id="XCD07778.1"/>
    </source>
</evidence>
<dbReference type="EMBL" id="PP511810">
    <property type="protein sequence ID" value="XCD07778.1"/>
    <property type="molecule type" value="Genomic_DNA"/>
</dbReference>